<feature type="region of interest" description="Disordered" evidence="1">
    <location>
        <begin position="310"/>
        <end position="369"/>
    </location>
</feature>
<reference evidence="2" key="1">
    <citation type="submission" date="2021-02" db="EMBL/GenBank/DDBJ databases">
        <authorList>
            <person name="Nowell W R."/>
        </authorList>
    </citation>
    <scope>NUCLEOTIDE SEQUENCE</scope>
</reference>
<proteinExistence type="predicted"/>
<comment type="caution">
    <text evidence="2">The sequence shown here is derived from an EMBL/GenBank/DDBJ whole genome shotgun (WGS) entry which is preliminary data.</text>
</comment>
<evidence type="ECO:0000256" key="1">
    <source>
        <dbReference type="SAM" id="MobiDB-lite"/>
    </source>
</evidence>
<dbReference type="EMBL" id="CAJNOR010000125">
    <property type="protein sequence ID" value="CAF0807955.1"/>
    <property type="molecule type" value="Genomic_DNA"/>
</dbReference>
<keyword evidence="3" id="KW-1185">Reference proteome</keyword>
<gene>
    <name evidence="2" type="ORF">XAT740_LOCUS3314</name>
</gene>
<feature type="compositionally biased region" description="Basic residues" evidence="1">
    <location>
        <begin position="455"/>
        <end position="465"/>
    </location>
</feature>
<evidence type="ECO:0000313" key="2">
    <source>
        <dbReference type="EMBL" id="CAF0807955.1"/>
    </source>
</evidence>
<dbReference type="AlphaFoldDB" id="A0A813TCV8"/>
<protein>
    <submittedName>
        <fullName evidence="2">Uncharacterized protein</fullName>
    </submittedName>
</protein>
<feature type="region of interest" description="Disordered" evidence="1">
    <location>
        <begin position="400"/>
        <end position="467"/>
    </location>
</feature>
<feature type="compositionally biased region" description="Low complexity" evidence="1">
    <location>
        <begin position="336"/>
        <end position="348"/>
    </location>
</feature>
<evidence type="ECO:0000313" key="3">
    <source>
        <dbReference type="Proteomes" id="UP000663828"/>
    </source>
</evidence>
<sequence length="577" mass="66872">MMASAGVHQQFICHFCFDTFPNRASMVVHFPQCPVKHPIKQSVESVRLPRLNKFEHDILEMLNLRRTTVKHNPQRSSLDRSNAFLQIPLSTGSIPYSKQSSFDDSMCHHSVSNEIDSEQEQVSNNLSIKSTSSYHIYKYSRREKKNFYASVKRARLKKQYSLVKRQSSHSARFNHKNCSIRLPTQIAYRQRLNTNSNNSYPLIFDPNFQSLVQISANNRFDKYLSNIKIYFHLLHSVASQEFQIIVNSNDQQHHVSYTAFSFFNLLRQAMADFSLSLQKNFKRNYFQTFQLNQQQICVPTKQQRIEPIHLDDDGDSQQQPECRTNPIFLPKPPPATTTTATVSNPSVTENDSPQFNSTSINRQQPIDRTNTEPFAVAFAPVIERQKSNNRSSSPILVKKQKLEPIQSEESIPTSDPVRIRIINDVNGNNRTKSTTSRKKPSNSSLKLDENSPSKRSSRMSTRKSSIKTEVVNEPIPPYQSIPVQLSSSEITRQWLTRNAFYRCHACSHEEFFVVLSRECMNLHISSKHGNMEENFKQRLSTFLNNKGRSIKIFQHYLKWQKPWSDKEVEQIFKLSNK</sequence>
<accession>A0A813TCV8</accession>
<name>A0A813TCV8_ADIRI</name>
<feature type="compositionally biased region" description="Polar residues" evidence="1">
    <location>
        <begin position="349"/>
        <end position="369"/>
    </location>
</feature>
<organism evidence="2 3">
    <name type="scientific">Adineta ricciae</name>
    <name type="common">Rotifer</name>
    <dbReference type="NCBI Taxonomy" id="249248"/>
    <lineage>
        <taxon>Eukaryota</taxon>
        <taxon>Metazoa</taxon>
        <taxon>Spiralia</taxon>
        <taxon>Gnathifera</taxon>
        <taxon>Rotifera</taxon>
        <taxon>Eurotatoria</taxon>
        <taxon>Bdelloidea</taxon>
        <taxon>Adinetida</taxon>
        <taxon>Adinetidae</taxon>
        <taxon>Adineta</taxon>
    </lineage>
</organism>
<feature type="compositionally biased region" description="Polar residues" evidence="1">
    <location>
        <begin position="425"/>
        <end position="434"/>
    </location>
</feature>
<dbReference type="Proteomes" id="UP000663828">
    <property type="component" value="Unassembled WGS sequence"/>
</dbReference>